<dbReference type="InterPro" id="IPR020569">
    <property type="entry name" value="UPF0029_Impact_CS"/>
</dbReference>
<dbReference type="Pfam" id="PF01205">
    <property type="entry name" value="Impact_N"/>
    <property type="match status" value="1"/>
</dbReference>
<dbReference type="AlphaFoldDB" id="A1ZT98"/>
<evidence type="ECO:0000256" key="1">
    <source>
        <dbReference type="ARBA" id="ARBA00007665"/>
    </source>
</evidence>
<dbReference type="EMBL" id="AAWS01000035">
    <property type="protein sequence ID" value="EAY26320.1"/>
    <property type="molecule type" value="Genomic_DNA"/>
</dbReference>
<dbReference type="InterPro" id="IPR036956">
    <property type="entry name" value="Impact_N_sf"/>
</dbReference>
<dbReference type="GO" id="GO:0005737">
    <property type="term" value="C:cytoplasm"/>
    <property type="evidence" value="ECO:0007669"/>
    <property type="project" value="TreeGrafter"/>
</dbReference>
<comment type="similarity">
    <text evidence="1">Belongs to the IMPACT family.</text>
</comment>
<dbReference type="RefSeq" id="WP_002701069.1">
    <property type="nucleotide sequence ID" value="NZ_AAWS01000035.1"/>
</dbReference>
<gene>
    <name evidence="3" type="ORF">M23134_04598</name>
</gene>
<reference evidence="3 4" key="1">
    <citation type="submission" date="2007-01" db="EMBL/GenBank/DDBJ databases">
        <authorList>
            <person name="Haygood M."/>
            <person name="Podell S."/>
            <person name="Anderson C."/>
            <person name="Hopkinson B."/>
            <person name="Roe K."/>
            <person name="Barbeau K."/>
            <person name="Gaasterland T."/>
            <person name="Ferriera S."/>
            <person name="Johnson J."/>
            <person name="Kravitz S."/>
            <person name="Beeson K."/>
            <person name="Sutton G."/>
            <person name="Rogers Y.-H."/>
            <person name="Friedman R."/>
            <person name="Frazier M."/>
            <person name="Venter J.C."/>
        </authorList>
    </citation>
    <scope>NUCLEOTIDE SEQUENCE [LARGE SCALE GENOMIC DNA]</scope>
    <source>
        <strain evidence="3 4">ATCC 23134</strain>
    </source>
</reference>
<keyword evidence="4" id="KW-1185">Reference proteome</keyword>
<dbReference type="PROSITE" id="PS00910">
    <property type="entry name" value="UPF0029"/>
    <property type="match status" value="1"/>
</dbReference>
<name>A1ZT98_MICM2</name>
<comment type="caution">
    <text evidence="3">The sequence shown here is derived from an EMBL/GenBank/DDBJ whole genome shotgun (WGS) entry which is preliminary data.</text>
</comment>
<dbReference type="Gene3D" id="3.30.230.30">
    <property type="entry name" value="Impact, N-terminal domain"/>
    <property type="match status" value="1"/>
</dbReference>
<dbReference type="InterPro" id="IPR001498">
    <property type="entry name" value="Impact_N"/>
</dbReference>
<dbReference type="eggNOG" id="COG1739">
    <property type="taxonomic scope" value="Bacteria"/>
</dbReference>
<organism evidence="3 4">
    <name type="scientific">Microscilla marina ATCC 23134</name>
    <dbReference type="NCBI Taxonomy" id="313606"/>
    <lineage>
        <taxon>Bacteria</taxon>
        <taxon>Pseudomonadati</taxon>
        <taxon>Bacteroidota</taxon>
        <taxon>Cytophagia</taxon>
        <taxon>Cytophagales</taxon>
        <taxon>Microscillaceae</taxon>
        <taxon>Microscilla</taxon>
    </lineage>
</organism>
<dbReference type="GO" id="GO:0006446">
    <property type="term" value="P:regulation of translational initiation"/>
    <property type="evidence" value="ECO:0007669"/>
    <property type="project" value="TreeGrafter"/>
</dbReference>
<dbReference type="InterPro" id="IPR020568">
    <property type="entry name" value="Ribosomal_Su5_D2-typ_SF"/>
</dbReference>
<feature type="domain" description="Impact N-terminal" evidence="2">
    <location>
        <begin position="19"/>
        <end position="124"/>
    </location>
</feature>
<sequence length="202" mass="22797">MKDTYQMITAPSEGFFKDRGSKFFAFAYPVHTEEEIKSCQDELRKKYYDARHHCYAFVLGAHQQAFRASDDGEPKHSAGDPILGQIRSFDLTNVLVVVVRYFGGTKLGVSGLINAYKTAAAEALEAAKVEEKLMTQNISIQFEYDQMNLVMKMIKDYALEIVTQEQAMNCTMTLAIRNKLFEEVATTFGKMHPLKVLEGGVE</sequence>
<dbReference type="PANTHER" id="PTHR16301">
    <property type="entry name" value="IMPACT-RELATED"/>
    <property type="match status" value="1"/>
</dbReference>
<evidence type="ECO:0000313" key="3">
    <source>
        <dbReference type="EMBL" id="EAY26320.1"/>
    </source>
</evidence>
<dbReference type="PANTHER" id="PTHR16301:SF20">
    <property type="entry name" value="IMPACT FAMILY MEMBER YIGZ"/>
    <property type="match status" value="1"/>
</dbReference>
<accession>A1ZT98</accession>
<evidence type="ECO:0000313" key="4">
    <source>
        <dbReference type="Proteomes" id="UP000004095"/>
    </source>
</evidence>
<protein>
    <submittedName>
        <fullName evidence="3">Thymidylate synthase</fullName>
    </submittedName>
</protein>
<dbReference type="Proteomes" id="UP000004095">
    <property type="component" value="Unassembled WGS sequence"/>
</dbReference>
<dbReference type="InterPro" id="IPR023582">
    <property type="entry name" value="Impact"/>
</dbReference>
<dbReference type="SUPFAM" id="SSF54211">
    <property type="entry name" value="Ribosomal protein S5 domain 2-like"/>
    <property type="match status" value="1"/>
</dbReference>
<evidence type="ECO:0000259" key="2">
    <source>
        <dbReference type="Pfam" id="PF01205"/>
    </source>
</evidence>
<dbReference type="OrthoDB" id="9813771at2"/>
<proteinExistence type="inferred from homology"/>